<dbReference type="PANTHER" id="PTHR23236">
    <property type="entry name" value="EUKARYOTIC TRANSLATION INITIATION FACTOR 4B/4H"/>
    <property type="match status" value="1"/>
</dbReference>
<organism evidence="6 7">
    <name type="scientific">Arabis nemorensis</name>
    <dbReference type="NCBI Taxonomy" id="586526"/>
    <lineage>
        <taxon>Eukaryota</taxon>
        <taxon>Viridiplantae</taxon>
        <taxon>Streptophyta</taxon>
        <taxon>Embryophyta</taxon>
        <taxon>Tracheophyta</taxon>
        <taxon>Spermatophyta</taxon>
        <taxon>Magnoliopsida</taxon>
        <taxon>eudicotyledons</taxon>
        <taxon>Gunneridae</taxon>
        <taxon>Pentapetalae</taxon>
        <taxon>rosids</taxon>
        <taxon>malvids</taxon>
        <taxon>Brassicales</taxon>
        <taxon>Brassicaceae</taxon>
        <taxon>Arabideae</taxon>
        <taxon>Arabis</taxon>
    </lineage>
</organism>
<dbReference type="EMBL" id="CABITT030000002">
    <property type="protein sequence ID" value="VVA93791.1"/>
    <property type="molecule type" value="Genomic_DNA"/>
</dbReference>
<keyword evidence="2 3" id="KW-0694">RNA-binding</keyword>
<evidence type="ECO:0000256" key="1">
    <source>
        <dbReference type="ARBA" id="ARBA00022737"/>
    </source>
</evidence>
<name>A0A565AWL0_9BRAS</name>
<feature type="domain" description="RRM" evidence="5">
    <location>
        <begin position="79"/>
        <end position="159"/>
    </location>
</feature>
<dbReference type="PROSITE" id="PS50102">
    <property type="entry name" value="RRM"/>
    <property type="match status" value="1"/>
</dbReference>
<evidence type="ECO:0000256" key="4">
    <source>
        <dbReference type="SAM" id="MobiDB-lite"/>
    </source>
</evidence>
<feature type="compositionally biased region" description="Acidic residues" evidence="4">
    <location>
        <begin position="48"/>
        <end position="60"/>
    </location>
</feature>
<dbReference type="GO" id="GO:0003723">
    <property type="term" value="F:RNA binding"/>
    <property type="evidence" value="ECO:0007669"/>
    <property type="project" value="UniProtKB-UniRule"/>
</dbReference>
<dbReference type="InterPro" id="IPR035979">
    <property type="entry name" value="RBD_domain_sf"/>
</dbReference>
<gene>
    <name evidence="6" type="ORF">ANE_LOCUS4236</name>
</gene>
<proteinExistence type="predicted"/>
<dbReference type="InterPro" id="IPR000504">
    <property type="entry name" value="RRM_dom"/>
</dbReference>
<evidence type="ECO:0000256" key="3">
    <source>
        <dbReference type="PROSITE-ProRule" id="PRU00176"/>
    </source>
</evidence>
<protein>
    <recommendedName>
        <fullName evidence="5">RRM domain-containing protein</fullName>
    </recommendedName>
</protein>
<accession>A0A565AWL0</accession>
<dbReference type="OrthoDB" id="1113097at2759"/>
<evidence type="ECO:0000256" key="2">
    <source>
        <dbReference type="ARBA" id="ARBA00022884"/>
    </source>
</evidence>
<evidence type="ECO:0000313" key="6">
    <source>
        <dbReference type="EMBL" id="VVA93791.1"/>
    </source>
</evidence>
<reference evidence="6" key="1">
    <citation type="submission" date="2019-07" db="EMBL/GenBank/DDBJ databases">
        <authorList>
            <person name="Dittberner H."/>
        </authorList>
    </citation>
    <scope>NUCLEOTIDE SEQUENCE [LARGE SCALE GENOMIC DNA]</scope>
</reference>
<keyword evidence="1" id="KW-0677">Repeat</keyword>
<dbReference type="SUPFAM" id="SSF54928">
    <property type="entry name" value="RNA-binding domain, RBD"/>
    <property type="match status" value="1"/>
</dbReference>
<dbReference type="PANTHER" id="PTHR23236:SF119">
    <property type="entry name" value="NUCLEAR RNA-BINDING PROTEIN SART-3"/>
    <property type="match status" value="1"/>
</dbReference>
<comment type="caution">
    <text evidence="6">The sequence shown here is derived from an EMBL/GenBank/DDBJ whole genome shotgun (WGS) entry which is preliminary data.</text>
</comment>
<dbReference type="Proteomes" id="UP000489600">
    <property type="component" value="Unassembled WGS sequence"/>
</dbReference>
<sequence>MQEIADSLKRIEGKVDLLATKVDLLARKAELHVEKVAAKNTLAMAASDSDDSSDNSSSDDEPAKKLAEDDEKVIYFTSHSSYVLRFDSSLPEHDIKTALSKHFGSCGEITRVSVPRDHETAAIKGFAYIDMKEEGVKKALELNGSDMTGSELVVEKVIPRDIYRSGGESFGRVGGRFGNVGGRFAGGRCGGLQRCGRC</sequence>
<dbReference type="InterPro" id="IPR012677">
    <property type="entry name" value="Nucleotide-bd_a/b_plait_sf"/>
</dbReference>
<dbReference type="AlphaFoldDB" id="A0A565AWL0"/>
<evidence type="ECO:0000259" key="5">
    <source>
        <dbReference type="PROSITE" id="PS50102"/>
    </source>
</evidence>
<evidence type="ECO:0000313" key="7">
    <source>
        <dbReference type="Proteomes" id="UP000489600"/>
    </source>
</evidence>
<dbReference type="Pfam" id="PF00076">
    <property type="entry name" value="RRM_1"/>
    <property type="match status" value="1"/>
</dbReference>
<feature type="region of interest" description="Disordered" evidence="4">
    <location>
        <begin position="42"/>
        <end position="65"/>
    </location>
</feature>
<dbReference type="Gene3D" id="3.30.70.330">
    <property type="match status" value="1"/>
</dbReference>
<keyword evidence="7" id="KW-1185">Reference proteome</keyword>
<dbReference type="SMART" id="SM00360">
    <property type="entry name" value="RRM"/>
    <property type="match status" value="1"/>
</dbReference>